<reference evidence="3 4" key="1">
    <citation type="journal article" date="2010" name="J. Bacteriol.">
        <title>Biochemical characterization of a novel indole prenyltransferase from Streptomyces sp. SN-593.</title>
        <authorList>
            <person name="Takahashi S."/>
            <person name="Takagi H."/>
            <person name="Toyoda A."/>
            <person name="Uramoto M."/>
            <person name="Nogawa T."/>
            <person name="Ueki M."/>
            <person name="Sakaki Y."/>
            <person name="Osada H."/>
        </authorList>
    </citation>
    <scope>NUCLEOTIDE SEQUENCE [LARGE SCALE GENOMIC DNA]</scope>
    <source>
        <strain evidence="3 4">SN-593</strain>
    </source>
</reference>
<evidence type="ECO:0000259" key="2">
    <source>
        <dbReference type="Pfam" id="PF01869"/>
    </source>
</evidence>
<dbReference type="Pfam" id="PF01869">
    <property type="entry name" value="BcrAD_BadFG"/>
    <property type="match status" value="1"/>
</dbReference>
<reference evidence="3 4" key="2">
    <citation type="journal article" date="2011" name="J. Antibiot.">
        <title>Furaquinocins I and J: novel polyketide isoprenoid hybrid compounds from Streptomyces reveromyceticus SN-593.</title>
        <authorList>
            <person name="Panthee S."/>
            <person name="Takahashi S."/>
            <person name="Takagi H."/>
            <person name="Nogawa T."/>
            <person name="Oowada E."/>
            <person name="Uramoto M."/>
            <person name="Osada H."/>
        </authorList>
    </citation>
    <scope>NUCLEOTIDE SEQUENCE [LARGE SCALE GENOMIC DNA]</scope>
    <source>
        <strain evidence="3 4">SN-593</strain>
    </source>
</reference>
<feature type="domain" description="ATPase BadF/BadG/BcrA/BcrD type" evidence="2">
    <location>
        <begin position="29"/>
        <end position="348"/>
    </location>
</feature>
<sequence>MVMTETYNHPAADGRGAGTAGTVRPPLVVGIDAGGTRSRACLAVGVPGGPVLGRGCGGPGNALSVGRADLTRHLAAAVGEALAGALPADPEARGRIGAAFGGFAGAAPGAGPERGEDLAVSCLRDALAEHGVTGVPVGVGGDADVALAAAPGAPRDGLVLIAGTGAIAARLAGGRRAAVSDGHGWLLGDEGSGFWLGNHGTRAALEALDGRGPWTALVPRVVAHFLGAGAGTGAGAGVGADAAVGSGGEGVGTEGPVGAEALRRALEVGPSSDPVARHLLGELVVTRAYAQAPARLGALSPAVAEEAERGDQVARRLLDTAAGLLAATVRSLGPRPGEPLVVTGGLLAPGGPLLARVTERLADRGLRIFPVADGSTGAAALACDLLRGTPAGT</sequence>
<reference evidence="3 4" key="4">
    <citation type="journal article" date="2020" name="Sci. Rep.">
        <title>beta-carboline chemical signals induce reveromycin production through a LuxR family regulator in Streptomyces sp. SN-593.</title>
        <authorList>
            <person name="Panthee S."/>
            <person name="Kito N."/>
            <person name="Hayashi T."/>
            <person name="Shimizu T."/>
            <person name="Ishikawa J."/>
            <person name="Hamamoto H."/>
            <person name="Osada H."/>
            <person name="Takahashi S."/>
        </authorList>
    </citation>
    <scope>NUCLEOTIDE SEQUENCE [LARGE SCALE GENOMIC DNA]</scope>
    <source>
        <strain evidence="3 4">SN-593</strain>
    </source>
</reference>
<feature type="region of interest" description="Disordered" evidence="1">
    <location>
        <begin position="1"/>
        <end position="20"/>
    </location>
</feature>
<evidence type="ECO:0000313" key="3">
    <source>
        <dbReference type="EMBL" id="BBA96645.1"/>
    </source>
</evidence>
<organism evidence="3 4">
    <name type="scientific">Actinacidiphila reveromycinica</name>
    <dbReference type="NCBI Taxonomy" id="659352"/>
    <lineage>
        <taxon>Bacteria</taxon>
        <taxon>Bacillati</taxon>
        <taxon>Actinomycetota</taxon>
        <taxon>Actinomycetes</taxon>
        <taxon>Kitasatosporales</taxon>
        <taxon>Streptomycetaceae</taxon>
        <taxon>Actinacidiphila</taxon>
    </lineage>
</organism>
<dbReference type="PANTHER" id="PTHR43190:SF3">
    <property type="entry name" value="N-ACETYL-D-GLUCOSAMINE KINASE"/>
    <property type="match status" value="1"/>
</dbReference>
<dbReference type="AlphaFoldDB" id="A0A7U3UM08"/>
<dbReference type="Gene3D" id="3.30.420.40">
    <property type="match status" value="4"/>
</dbReference>
<gene>
    <name evidence="3" type="ORF">RVR_2037</name>
</gene>
<protein>
    <recommendedName>
        <fullName evidence="2">ATPase BadF/BadG/BcrA/BcrD type domain-containing protein</fullName>
    </recommendedName>
</protein>
<dbReference type="InterPro" id="IPR002731">
    <property type="entry name" value="ATPase_BadF"/>
</dbReference>
<dbReference type="PANTHER" id="PTHR43190">
    <property type="entry name" value="N-ACETYL-D-GLUCOSAMINE KINASE"/>
    <property type="match status" value="1"/>
</dbReference>
<evidence type="ECO:0000313" key="4">
    <source>
        <dbReference type="Proteomes" id="UP000595703"/>
    </source>
</evidence>
<dbReference type="EMBL" id="AP018365">
    <property type="protein sequence ID" value="BBA96645.1"/>
    <property type="molecule type" value="Genomic_DNA"/>
</dbReference>
<dbReference type="KEGG" id="arev:RVR_2037"/>
<dbReference type="SUPFAM" id="SSF53067">
    <property type="entry name" value="Actin-like ATPase domain"/>
    <property type="match status" value="3"/>
</dbReference>
<dbReference type="InterPro" id="IPR043129">
    <property type="entry name" value="ATPase_NBD"/>
</dbReference>
<dbReference type="InterPro" id="IPR052519">
    <property type="entry name" value="Euk-type_GlcNAc_Kinase"/>
</dbReference>
<accession>A0A7U3UM08</accession>
<name>A0A7U3UM08_9ACTN</name>
<evidence type="ECO:0000256" key="1">
    <source>
        <dbReference type="SAM" id="MobiDB-lite"/>
    </source>
</evidence>
<proteinExistence type="predicted"/>
<keyword evidence="4" id="KW-1185">Reference proteome</keyword>
<dbReference type="Proteomes" id="UP000595703">
    <property type="component" value="Chromosome"/>
</dbReference>
<reference evidence="3 4" key="3">
    <citation type="journal article" date="2011" name="Nat. Chem. Biol.">
        <title>Reveromycin A biosynthesis uses RevG and RevJ for stereospecific spiroacetal formation.</title>
        <authorList>
            <person name="Takahashi S."/>
            <person name="Toyoda A."/>
            <person name="Sekiyama Y."/>
            <person name="Takagi H."/>
            <person name="Nogawa T."/>
            <person name="Uramoto M."/>
            <person name="Suzuki R."/>
            <person name="Koshino H."/>
            <person name="Kumano T."/>
            <person name="Panthee S."/>
            <person name="Dairi T."/>
            <person name="Ishikawa J."/>
            <person name="Ikeda H."/>
            <person name="Sakaki Y."/>
            <person name="Osada H."/>
        </authorList>
    </citation>
    <scope>NUCLEOTIDE SEQUENCE [LARGE SCALE GENOMIC DNA]</scope>
    <source>
        <strain evidence="3 4">SN-593</strain>
    </source>
</reference>